<reference evidence="2" key="1">
    <citation type="submission" date="2023-05" db="EMBL/GenBank/DDBJ databases">
        <title>Anaerotaeda fermentans gen. nov., sp. nov., a novel anaerobic planctomycete of the new family within the order Sedimentisphaerales isolated from Taman Peninsula, Russia.</title>
        <authorList>
            <person name="Khomyakova M.A."/>
            <person name="Merkel A.Y."/>
            <person name="Slobodkin A.I."/>
        </authorList>
    </citation>
    <scope>NUCLEOTIDE SEQUENCE</scope>
    <source>
        <strain evidence="2">M17dextr</strain>
    </source>
</reference>
<evidence type="ECO:0000256" key="1">
    <source>
        <dbReference type="SAM" id="SignalP"/>
    </source>
</evidence>
<protein>
    <submittedName>
        <fullName evidence="2">Uncharacterized protein</fullName>
    </submittedName>
</protein>
<gene>
    <name evidence="2" type="ORF">QJ522_22360</name>
</gene>
<name>A0AAW6U1P8_9BACT</name>
<evidence type="ECO:0000313" key="2">
    <source>
        <dbReference type="EMBL" id="MDI6451822.1"/>
    </source>
</evidence>
<proteinExistence type="predicted"/>
<keyword evidence="1" id="KW-0732">Signal</keyword>
<dbReference type="EMBL" id="JASCXX010000060">
    <property type="protein sequence ID" value="MDI6451822.1"/>
    <property type="molecule type" value="Genomic_DNA"/>
</dbReference>
<accession>A0AAW6U1P8</accession>
<dbReference type="RefSeq" id="WP_349247230.1">
    <property type="nucleotide sequence ID" value="NZ_JASCXX010000060.1"/>
</dbReference>
<sequence>MVRRGKIVLSVIAALAVAGLAYADVPPAPPDLVGHIETETTPVDLSCGELARALGLPSALDVDALSVAFVPPAVVEAEPAAQGHAVVVLAERNDSLTLCLYALMGLGLCKSGPWVKRFSIGIIPEWYHSGAPQQIGHSHAVGPDAYCHAAVCFVQPDSPAERLMPHYHQGTIPSLVRQSQAILPVDAPRGPPTCS</sequence>
<evidence type="ECO:0000313" key="3">
    <source>
        <dbReference type="Proteomes" id="UP001431776"/>
    </source>
</evidence>
<organism evidence="2 3">
    <name type="scientific">Anaerobaca lacustris</name>
    <dbReference type="NCBI Taxonomy" id="3044600"/>
    <lineage>
        <taxon>Bacteria</taxon>
        <taxon>Pseudomonadati</taxon>
        <taxon>Planctomycetota</taxon>
        <taxon>Phycisphaerae</taxon>
        <taxon>Sedimentisphaerales</taxon>
        <taxon>Anaerobacaceae</taxon>
        <taxon>Anaerobaca</taxon>
    </lineage>
</organism>
<feature type="chain" id="PRO_5043420209" evidence="1">
    <location>
        <begin position="24"/>
        <end position="195"/>
    </location>
</feature>
<comment type="caution">
    <text evidence="2">The sequence shown here is derived from an EMBL/GenBank/DDBJ whole genome shotgun (WGS) entry which is preliminary data.</text>
</comment>
<dbReference type="AlphaFoldDB" id="A0AAW6U1P8"/>
<feature type="signal peptide" evidence="1">
    <location>
        <begin position="1"/>
        <end position="23"/>
    </location>
</feature>
<dbReference type="Proteomes" id="UP001431776">
    <property type="component" value="Unassembled WGS sequence"/>
</dbReference>
<keyword evidence="3" id="KW-1185">Reference proteome</keyword>